<dbReference type="EMBL" id="JACBKZ010000004">
    <property type="protein sequence ID" value="KAF5951377.1"/>
    <property type="molecule type" value="Genomic_DNA"/>
</dbReference>
<evidence type="ECO:0000259" key="2">
    <source>
        <dbReference type="Pfam" id="PF01070"/>
    </source>
</evidence>
<evidence type="ECO:0000313" key="3">
    <source>
        <dbReference type="EMBL" id="KAF5951377.1"/>
    </source>
</evidence>
<gene>
    <name evidence="3" type="ORF">HYC85_009321</name>
</gene>
<sequence length="148" mass="16212">MFSLLIERSRQPEQQLHIMAMSCSSTCTVEEVASSCNADKGSSLEAFATGMLYASLSWKVGRPVIYGLAAKGEYGVRRVIEMLKDELELTIALSGCPTVNDIIKSLSSSIRAGQRVIWTAQSAQPEPIRIQMGCFADTMRADAVWNMT</sequence>
<dbReference type="SUPFAM" id="SSF51395">
    <property type="entry name" value="FMN-linked oxidoreductases"/>
    <property type="match status" value="1"/>
</dbReference>
<dbReference type="Gene3D" id="3.20.20.70">
    <property type="entry name" value="Aldolase class I"/>
    <property type="match status" value="1"/>
</dbReference>
<organism evidence="3 4">
    <name type="scientific">Camellia sinensis</name>
    <name type="common">Tea plant</name>
    <name type="synonym">Thea sinensis</name>
    <dbReference type="NCBI Taxonomy" id="4442"/>
    <lineage>
        <taxon>Eukaryota</taxon>
        <taxon>Viridiplantae</taxon>
        <taxon>Streptophyta</taxon>
        <taxon>Embryophyta</taxon>
        <taxon>Tracheophyta</taxon>
        <taxon>Spermatophyta</taxon>
        <taxon>Magnoliopsida</taxon>
        <taxon>eudicotyledons</taxon>
        <taxon>Gunneridae</taxon>
        <taxon>Pentapetalae</taxon>
        <taxon>asterids</taxon>
        <taxon>Ericales</taxon>
        <taxon>Theaceae</taxon>
        <taxon>Camellia</taxon>
    </lineage>
</organism>
<dbReference type="InterPro" id="IPR013785">
    <property type="entry name" value="Aldolase_TIM"/>
</dbReference>
<evidence type="ECO:0000313" key="4">
    <source>
        <dbReference type="Proteomes" id="UP000593564"/>
    </source>
</evidence>
<proteinExistence type="predicted"/>
<dbReference type="Pfam" id="PF01070">
    <property type="entry name" value="FMN_dh"/>
    <property type="match status" value="1"/>
</dbReference>
<reference evidence="4" key="1">
    <citation type="journal article" date="2020" name="Nat. Commun.">
        <title>Genome assembly of wild tea tree DASZ reveals pedigree and selection history of tea varieties.</title>
        <authorList>
            <person name="Zhang W."/>
            <person name="Zhang Y."/>
            <person name="Qiu H."/>
            <person name="Guo Y."/>
            <person name="Wan H."/>
            <person name="Zhang X."/>
            <person name="Scossa F."/>
            <person name="Alseekh S."/>
            <person name="Zhang Q."/>
            <person name="Wang P."/>
            <person name="Xu L."/>
            <person name="Schmidt M.H."/>
            <person name="Jia X."/>
            <person name="Li D."/>
            <person name="Zhu A."/>
            <person name="Guo F."/>
            <person name="Chen W."/>
            <person name="Ni D."/>
            <person name="Usadel B."/>
            <person name="Fernie A.R."/>
            <person name="Wen W."/>
        </authorList>
    </citation>
    <scope>NUCLEOTIDE SEQUENCE [LARGE SCALE GENOMIC DNA]</scope>
    <source>
        <strain evidence="4">cv. G240</strain>
    </source>
</reference>
<comment type="cofactor">
    <cofactor evidence="1">
        <name>FMN</name>
        <dbReference type="ChEBI" id="CHEBI:58210"/>
    </cofactor>
</comment>
<reference evidence="3 4" key="2">
    <citation type="submission" date="2020-07" db="EMBL/GenBank/DDBJ databases">
        <title>Genome assembly of wild tea tree DASZ reveals pedigree and selection history of tea varieties.</title>
        <authorList>
            <person name="Zhang W."/>
        </authorList>
    </citation>
    <scope>NUCLEOTIDE SEQUENCE [LARGE SCALE GENOMIC DNA]</scope>
    <source>
        <strain evidence="4">cv. G240</strain>
        <tissue evidence="3">Leaf</tissue>
    </source>
</reference>
<dbReference type="InterPro" id="IPR000262">
    <property type="entry name" value="FMN-dep_DH"/>
</dbReference>
<accession>A0A7J7HFW9</accession>
<name>A0A7J7HFW9_CAMSI</name>
<dbReference type="GO" id="GO:0016491">
    <property type="term" value="F:oxidoreductase activity"/>
    <property type="evidence" value="ECO:0007669"/>
    <property type="project" value="InterPro"/>
</dbReference>
<evidence type="ECO:0000256" key="1">
    <source>
        <dbReference type="ARBA" id="ARBA00001917"/>
    </source>
</evidence>
<protein>
    <recommendedName>
        <fullName evidence="2">FMN-dependent dehydrogenase domain-containing protein</fullName>
    </recommendedName>
</protein>
<dbReference type="AlphaFoldDB" id="A0A7J7HFW9"/>
<dbReference type="PANTHER" id="PTHR10578">
    <property type="entry name" value="S -2-HYDROXY-ACID OXIDASE-RELATED"/>
    <property type="match status" value="1"/>
</dbReference>
<comment type="caution">
    <text evidence="3">The sequence shown here is derived from an EMBL/GenBank/DDBJ whole genome shotgun (WGS) entry which is preliminary data.</text>
</comment>
<dbReference type="PANTHER" id="PTHR10578:SF67">
    <property type="entry name" value="PEROXISOMAL (S)-2-HYDROXYACID OXIDASE GLO3"/>
    <property type="match status" value="1"/>
</dbReference>
<keyword evidence="4" id="KW-1185">Reference proteome</keyword>
<dbReference type="Proteomes" id="UP000593564">
    <property type="component" value="Unassembled WGS sequence"/>
</dbReference>
<feature type="domain" description="FMN-dependent dehydrogenase" evidence="2">
    <location>
        <begin position="60"/>
        <end position="105"/>
    </location>
</feature>